<dbReference type="AlphaFoldDB" id="A0A1I7WG52"/>
<proteinExistence type="predicted"/>
<accession>A0A1I7WG52</accession>
<protein>
    <submittedName>
        <fullName evidence="3">Ovule protein</fullName>
    </submittedName>
</protein>
<evidence type="ECO:0000313" key="3">
    <source>
        <dbReference type="WBParaSite" id="Hba_03969"/>
    </source>
</evidence>
<evidence type="ECO:0000256" key="1">
    <source>
        <dbReference type="SAM" id="MobiDB-lite"/>
    </source>
</evidence>
<name>A0A1I7WG52_HETBA</name>
<dbReference type="Proteomes" id="UP000095283">
    <property type="component" value="Unplaced"/>
</dbReference>
<keyword evidence="2" id="KW-1185">Reference proteome</keyword>
<evidence type="ECO:0000313" key="2">
    <source>
        <dbReference type="Proteomes" id="UP000095283"/>
    </source>
</evidence>
<feature type="region of interest" description="Disordered" evidence="1">
    <location>
        <begin position="52"/>
        <end position="115"/>
    </location>
</feature>
<reference evidence="3" key="1">
    <citation type="submission" date="2016-11" db="UniProtKB">
        <authorList>
            <consortium name="WormBaseParasite"/>
        </authorList>
    </citation>
    <scope>IDENTIFICATION</scope>
</reference>
<dbReference type="WBParaSite" id="Hba_03969">
    <property type="protein sequence ID" value="Hba_03969"/>
    <property type="gene ID" value="Hba_03969"/>
</dbReference>
<organism evidence="2 3">
    <name type="scientific">Heterorhabditis bacteriophora</name>
    <name type="common">Entomopathogenic nematode worm</name>
    <dbReference type="NCBI Taxonomy" id="37862"/>
    <lineage>
        <taxon>Eukaryota</taxon>
        <taxon>Metazoa</taxon>
        <taxon>Ecdysozoa</taxon>
        <taxon>Nematoda</taxon>
        <taxon>Chromadorea</taxon>
        <taxon>Rhabditida</taxon>
        <taxon>Rhabditina</taxon>
        <taxon>Rhabditomorpha</taxon>
        <taxon>Strongyloidea</taxon>
        <taxon>Heterorhabditidae</taxon>
        <taxon>Heterorhabditis</taxon>
    </lineage>
</organism>
<sequence>MVKLVVDFPKPNYNSTPTEIKRKSWFITKKDDRLLPLIFFLLFVSSAEKLDKTIKNIPPPPPPPSALFNSDNKRGFSSYDRSDQGMSSPPNEPPPLIEQSLPAPPYMIGGSKVSL</sequence>